<reference evidence="2 3" key="1">
    <citation type="submission" date="2019-10" db="EMBL/GenBank/DDBJ databases">
        <authorList>
            <person name="Palmer J.M."/>
        </authorList>
    </citation>
    <scope>NUCLEOTIDE SEQUENCE [LARGE SCALE GENOMIC DNA]</scope>
    <source>
        <strain evidence="2 3">TWF506</strain>
    </source>
</reference>
<name>A0AAN8NLP1_9PEZI</name>
<sequence>MAPITTVTPVFQPYPTELKKRLVPIQMAMTELSIKLIVSRDVVNSVIADLLVSLQYSIHTPEHNSGQVRFLVEPILKEVQNNILPNQERRKRWLAAFRKSLYPMHKVNEWTKGDPPTGYLALIQEHDPAFYELLDCLRHNHMCLEYLEFELPRLLMAANSLVKIMTGESSIYRIPPFPRLKLMGHTGMVLVANLGISSPSGSTSNESSHSASDQSKHQSSQSNGQSDSQPDQLSSQTATSTSSSPLATRYRIEEDNVGSESLPPKHQPITPLSARTDISKAKISSEQSMIANGQPLSTTPLPPQNTPNLPLAHQYCNAKISS</sequence>
<proteinExistence type="predicted"/>
<organism evidence="2 3">
    <name type="scientific">Arthrobotrys conoides</name>
    <dbReference type="NCBI Taxonomy" id="74498"/>
    <lineage>
        <taxon>Eukaryota</taxon>
        <taxon>Fungi</taxon>
        <taxon>Dikarya</taxon>
        <taxon>Ascomycota</taxon>
        <taxon>Pezizomycotina</taxon>
        <taxon>Orbiliomycetes</taxon>
        <taxon>Orbiliales</taxon>
        <taxon>Orbiliaceae</taxon>
        <taxon>Arthrobotrys</taxon>
    </lineage>
</organism>
<evidence type="ECO:0000313" key="2">
    <source>
        <dbReference type="EMBL" id="KAK6510637.1"/>
    </source>
</evidence>
<evidence type="ECO:0000313" key="3">
    <source>
        <dbReference type="Proteomes" id="UP001307849"/>
    </source>
</evidence>
<comment type="caution">
    <text evidence="2">The sequence shown here is derived from an EMBL/GenBank/DDBJ whole genome shotgun (WGS) entry which is preliminary data.</text>
</comment>
<evidence type="ECO:0000256" key="1">
    <source>
        <dbReference type="SAM" id="MobiDB-lite"/>
    </source>
</evidence>
<gene>
    <name evidence="2" type="ORF">TWF506_009740</name>
</gene>
<dbReference type="Proteomes" id="UP001307849">
    <property type="component" value="Unassembled WGS sequence"/>
</dbReference>
<feature type="region of interest" description="Disordered" evidence="1">
    <location>
        <begin position="198"/>
        <end position="248"/>
    </location>
</feature>
<protein>
    <submittedName>
        <fullName evidence="2">Uncharacterized protein</fullName>
    </submittedName>
</protein>
<dbReference type="EMBL" id="JAVHJM010000007">
    <property type="protein sequence ID" value="KAK6510637.1"/>
    <property type="molecule type" value="Genomic_DNA"/>
</dbReference>
<keyword evidence="3" id="KW-1185">Reference proteome</keyword>
<accession>A0AAN8NLP1</accession>
<dbReference type="AlphaFoldDB" id="A0AAN8NLP1"/>